<comment type="caution">
    <text evidence="2">The sequence shown here is derived from an EMBL/GenBank/DDBJ whole genome shotgun (WGS) entry which is preliminary data.</text>
</comment>
<dbReference type="Proteomes" id="UP000623010">
    <property type="component" value="Unassembled WGS sequence"/>
</dbReference>
<proteinExistence type="predicted"/>
<evidence type="ECO:0000313" key="3">
    <source>
        <dbReference type="Proteomes" id="UP000623010"/>
    </source>
</evidence>
<evidence type="ECO:0000256" key="1">
    <source>
        <dbReference type="SAM" id="SignalP"/>
    </source>
</evidence>
<gene>
    <name evidence="2" type="ORF">GCM10010389_22640</name>
</gene>
<keyword evidence="3" id="KW-1185">Reference proteome</keyword>
<sequence length="168" mass="16838">MSGRWTHGLAAALLTAAVAAVAVGCSDDNNPSGTASSAASAAPSQMPSAASSLASQASEALASASAEVGRRLSEVKNGVDAKDDVKLGKVTTDSDGHAVVTVTARNTADSTKSFAVQISYQDKSGNLLDMVVTTVKNVAAGKSANATARSNRKLSGDVRAKVGIAVRY</sequence>
<dbReference type="RefSeq" id="WP_190057238.1">
    <property type="nucleotide sequence ID" value="NZ_BMWH01000006.1"/>
</dbReference>
<evidence type="ECO:0000313" key="2">
    <source>
        <dbReference type="EMBL" id="GGZ84020.1"/>
    </source>
</evidence>
<evidence type="ECO:0008006" key="4">
    <source>
        <dbReference type="Google" id="ProtNLM"/>
    </source>
</evidence>
<keyword evidence="1" id="KW-0732">Signal</keyword>
<feature type="chain" id="PRO_5037184638" description="Lipoprotein" evidence="1">
    <location>
        <begin position="23"/>
        <end position="168"/>
    </location>
</feature>
<name>A0A918R5B3_9ACTN</name>
<reference evidence="2" key="1">
    <citation type="journal article" date="2014" name="Int. J. Syst. Evol. Microbiol.">
        <title>Complete genome sequence of Corynebacterium casei LMG S-19264T (=DSM 44701T), isolated from a smear-ripened cheese.</title>
        <authorList>
            <consortium name="US DOE Joint Genome Institute (JGI-PGF)"/>
            <person name="Walter F."/>
            <person name="Albersmeier A."/>
            <person name="Kalinowski J."/>
            <person name="Ruckert C."/>
        </authorList>
    </citation>
    <scope>NUCLEOTIDE SEQUENCE</scope>
    <source>
        <strain evidence="2">JCM 5016</strain>
    </source>
</reference>
<dbReference type="PROSITE" id="PS51257">
    <property type="entry name" value="PROKAR_LIPOPROTEIN"/>
    <property type="match status" value="1"/>
</dbReference>
<accession>A0A918R5B3</accession>
<dbReference type="AlphaFoldDB" id="A0A918R5B3"/>
<protein>
    <recommendedName>
        <fullName evidence="4">Lipoprotein</fullName>
    </recommendedName>
</protein>
<organism evidence="2 3">
    <name type="scientific">Streptomyces echinoruber</name>
    <dbReference type="NCBI Taxonomy" id="68898"/>
    <lineage>
        <taxon>Bacteria</taxon>
        <taxon>Bacillati</taxon>
        <taxon>Actinomycetota</taxon>
        <taxon>Actinomycetes</taxon>
        <taxon>Kitasatosporales</taxon>
        <taxon>Streptomycetaceae</taxon>
        <taxon>Streptomyces</taxon>
    </lineage>
</organism>
<dbReference type="EMBL" id="BMWH01000006">
    <property type="protein sequence ID" value="GGZ84020.1"/>
    <property type="molecule type" value="Genomic_DNA"/>
</dbReference>
<reference evidence="2" key="2">
    <citation type="submission" date="2020-09" db="EMBL/GenBank/DDBJ databases">
        <authorList>
            <person name="Sun Q."/>
            <person name="Ohkuma M."/>
        </authorList>
    </citation>
    <scope>NUCLEOTIDE SEQUENCE</scope>
    <source>
        <strain evidence="2">JCM 5016</strain>
    </source>
</reference>
<feature type="signal peptide" evidence="1">
    <location>
        <begin position="1"/>
        <end position="22"/>
    </location>
</feature>